<accession>A0A151WGT3</accession>
<dbReference type="EMBL" id="KQ983149">
    <property type="protein sequence ID" value="KYQ47046.1"/>
    <property type="molecule type" value="Genomic_DNA"/>
</dbReference>
<protein>
    <submittedName>
        <fullName evidence="1">Uncharacterized protein</fullName>
    </submittedName>
</protein>
<sequence length="101" mass="11623">MYSAVGSNARKNYYVPLQNIDETPSFTKRCVNAPVHRAVRILGRKYALTRTGYKFLEIGINVGPPSYVEIAIFFLGKAFCFKIIILIRNFKILEFHLKCFT</sequence>
<keyword evidence="2" id="KW-1185">Reference proteome</keyword>
<reference evidence="1 2" key="1">
    <citation type="submission" date="2015-09" db="EMBL/GenBank/DDBJ databases">
        <title>Trachymyrmex zeteki WGS genome.</title>
        <authorList>
            <person name="Nygaard S."/>
            <person name="Hu H."/>
            <person name="Boomsma J."/>
            <person name="Zhang G."/>
        </authorList>
    </citation>
    <scope>NUCLEOTIDE SEQUENCE [LARGE SCALE GENOMIC DNA]</scope>
    <source>
        <strain evidence="1">Tzet28-1</strain>
        <tissue evidence="1">Whole body</tissue>
    </source>
</reference>
<evidence type="ECO:0000313" key="1">
    <source>
        <dbReference type="EMBL" id="KYQ47046.1"/>
    </source>
</evidence>
<organism evidence="1 2">
    <name type="scientific">Mycetomoellerius zeteki</name>
    <dbReference type="NCBI Taxonomy" id="64791"/>
    <lineage>
        <taxon>Eukaryota</taxon>
        <taxon>Metazoa</taxon>
        <taxon>Ecdysozoa</taxon>
        <taxon>Arthropoda</taxon>
        <taxon>Hexapoda</taxon>
        <taxon>Insecta</taxon>
        <taxon>Pterygota</taxon>
        <taxon>Neoptera</taxon>
        <taxon>Endopterygota</taxon>
        <taxon>Hymenoptera</taxon>
        <taxon>Apocrita</taxon>
        <taxon>Aculeata</taxon>
        <taxon>Formicoidea</taxon>
        <taxon>Formicidae</taxon>
        <taxon>Myrmicinae</taxon>
        <taxon>Mycetomoellerius</taxon>
    </lineage>
</organism>
<name>A0A151WGT3_9HYME</name>
<dbReference type="AlphaFoldDB" id="A0A151WGT3"/>
<proteinExistence type="predicted"/>
<evidence type="ECO:0000313" key="2">
    <source>
        <dbReference type="Proteomes" id="UP000075809"/>
    </source>
</evidence>
<gene>
    <name evidence="1" type="ORF">ALC60_13941</name>
</gene>
<dbReference type="Proteomes" id="UP000075809">
    <property type="component" value="Unassembled WGS sequence"/>
</dbReference>